<dbReference type="EMBL" id="CP032148">
    <property type="protein sequence ID" value="QSD62607.1"/>
    <property type="molecule type" value="Genomic_DNA"/>
</dbReference>
<keyword evidence="1" id="KW-0472">Membrane</keyword>
<evidence type="ECO:0008006" key="4">
    <source>
        <dbReference type="Google" id="ProtNLM"/>
    </source>
</evidence>
<feature type="transmembrane region" description="Helical" evidence="1">
    <location>
        <begin position="99"/>
        <end position="120"/>
    </location>
</feature>
<evidence type="ECO:0000313" key="2">
    <source>
        <dbReference type="EMBL" id="QSD62607.1"/>
    </source>
</evidence>
<feature type="transmembrane region" description="Helical" evidence="1">
    <location>
        <begin position="127"/>
        <end position="146"/>
    </location>
</feature>
<feature type="transmembrane region" description="Helical" evidence="1">
    <location>
        <begin position="152"/>
        <end position="171"/>
    </location>
</feature>
<proteinExistence type="predicted"/>
<keyword evidence="1" id="KW-0812">Transmembrane</keyword>
<dbReference type="PANTHER" id="PTHR34989:SF1">
    <property type="entry name" value="PROTEIN HDED"/>
    <property type="match status" value="1"/>
</dbReference>
<organism evidence="2 3">
    <name type="scientific">Lactococcus lactis subsp. cremoris</name>
    <name type="common">Streptococcus cremoris</name>
    <dbReference type="NCBI Taxonomy" id="1359"/>
    <lineage>
        <taxon>Bacteria</taxon>
        <taxon>Bacillati</taxon>
        <taxon>Bacillota</taxon>
        <taxon>Bacilli</taxon>
        <taxon>Lactobacillales</taxon>
        <taxon>Streptococcaceae</taxon>
        <taxon>Lactococcus</taxon>
    </lineage>
</organism>
<accession>A0A896T985</accession>
<dbReference type="RefSeq" id="WP_205536492.1">
    <property type="nucleotide sequence ID" value="NZ_CP032148.2"/>
</dbReference>
<feature type="transmembrane region" description="Helical" evidence="1">
    <location>
        <begin position="35"/>
        <end position="55"/>
    </location>
</feature>
<dbReference type="GO" id="GO:0005886">
    <property type="term" value="C:plasma membrane"/>
    <property type="evidence" value="ECO:0007669"/>
    <property type="project" value="TreeGrafter"/>
</dbReference>
<dbReference type="PANTHER" id="PTHR34989">
    <property type="entry name" value="PROTEIN HDED"/>
    <property type="match status" value="1"/>
</dbReference>
<gene>
    <name evidence="2" type="ORF">LL1196_0965</name>
</gene>
<evidence type="ECO:0000256" key="1">
    <source>
        <dbReference type="SAM" id="Phobius"/>
    </source>
</evidence>
<sequence>MLTDFEKLRRGVGFSGIVSIIIGLLILFLPTKTAAIVAALVGVALVIMGVIYIGANLIRKSDNKGSFWRISHLLLGFIYLFAGIFVFSDLNAAAESLFVLIGIFVGVSWIIDGIVTLTVLRDFNSKFWGIILSIISIIAGFTLVFSPLWGAVTLWLLLGIEFVVVGLIKMIHYYRWDKSTLFFDFIFLLKNF</sequence>
<reference evidence="2" key="1">
    <citation type="journal article" date="2020" name="Mol. Microbiol.">
        <title>The CWPS Rubik's cube: Linking diversity of cell wall polysaccharide structures with the encoded biosynthetic machinery of selected Lactococcus lactis strains.</title>
        <authorList>
            <person name="Mahony J."/>
            <person name="Frantzen C."/>
            <person name="Vinogradov E."/>
            <person name="Sadovskaya I."/>
            <person name="Theodorou I."/>
            <person name="Kelleher P."/>
            <person name="Chapot-Chartier M.P."/>
            <person name="Cambillau C."/>
            <person name="Holo H."/>
            <person name="van Sinderen D."/>
        </authorList>
    </citation>
    <scope>NUCLEOTIDE SEQUENCE</scope>
    <source>
        <strain evidence="2">1196</strain>
    </source>
</reference>
<dbReference type="AlphaFoldDB" id="A0A896T985"/>
<name>A0A896T985_LACLC</name>
<dbReference type="Pfam" id="PF03729">
    <property type="entry name" value="DUF308"/>
    <property type="match status" value="2"/>
</dbReference>
<dbReference type="Proteomes" id="UP000663552">
    <property type="component" value="Chromosome"/>
</dbReference>
<evidence type="ECO:0000313" key="3">
    <source>
        <dbReference type="Proteomes" id="UP000663552"/>
    </source>
</evidence>
<feature type="transmembrane region" description="Helical" evidence="1">
    <location>
        <begin position="67"/>
        <end position="87"/>
    </location>
</feature>
<dbReference type="InterPro" id="IPR005325">
    <property type="entry name" value="DUF308_memb"/>
</dbReference>
<dbReference type="InterPro" id="IPR052712">
    <property type="entry name" value="Acid_resist_chaperone_HdeD"/>
</dbReference>
<keyword evidence="1" id="KW-1133">Transmembrane helix</keyword>
<feature type="transmembrane region" description="Helical" evidence="1">
    <location>
        <begin position="12"/>
        <end position="29"/>
    </location>
</feature>
<protein>
    <recommendedName>
        <fullName evidence="4">HdeD family acid-resistance protein</fullName>
    </recommendedName>
</protein>